<dbReference type="AlphaFoldDB" id="A0A0D3K715"/>
<keyword evidence="3" id="KW-1185">Reference proteome</keyword>
<dbReference type="GO" id="GO:0052636">
    <property type="term" value="F:arabinosyltransferase activity"/>
    <property type="evidence" value="ECO:0007669"/>
    <property type="project" value="TreeGrafter"/>
</dbReference>
<dbReference type="PANTHER" id="PTHR46936:SF1">
    <property type="entry name" value="ARABINOSYLTRANSFERASE XEG113"/>
    <property type="match status" value="1"/>
</dbReference>
<dbReference type="Proteomes" id="UP000013827">
    <property type="component" value="Unassembled WGS sequence"/>
</dbReference>
<reference evidence="2" key="2">
    <citation type="submission" date="2024-10" db="UniProtKB">
        <authorList>
            <consortium name="EnsemblProtists"/>
        </authorList>
    </citation>
    <scope>IDENTIFICATION</scope>
</reference>
<dbReference type="EnsemblProtists" id="EOD31550">
    <property type="protein sequence ID" value="EOD31550"/>
    <property type="gene ID" value="EMIHUDRAFT_231720"/>
</dbReference>
<dbReference type="eggNOG" id="ENOG502SJQR">
    <property type="taxonomic scope" value="Eukaryota"/>
</dbReference>
<dbReference type="InterPro" id="IPR053250">
    <property type="entry name" value="Glycosyltransferase_77"/>
</dbReference>
<evidence type="ECO:0000259" key="1">
    <source>
        <dbReference type="Pfam" id="PF03407"/>
    </source>
</evidence>
<name>A0A0D3K715_EMIH1</name>
<evidence type="ECO:0000313" key="2">
    <source>
        <dbReference type="EnsemblProtists" id="EOD31550"/>
    </source>
</evidence>
<accession>A0A0D3K715</accession>
<dbReference type="KEGG" id="ehx:EMIHUDRAFT_231720"/>
<dbReference type="PaxDb" id="2903-EOD31550"/>
<feature type="domain" description="Nucleotide-diphospho-sugar transferase" evidence="1">
    <location>
        <begin position="34"/>
        <end position="319"/>
    </location>
</feature>
<evidence type="ECO:0000313" key="3">
    <source>
        <dbReference type="Proteomes" id="UP000013827"/>
    </source>
</evidence>
<dbReference type="GeneID" id="17276823"/>
<sequence length="562" mass="61958">MPEGDLMMMTYATGGVREMLHNWVLHVERLGLPVLVSAMDKDAVALATEKKFHCLDWSHTAAAEDTSYVRGSEAGFRALGVRKLDVLLPVLRMGINVVLSDVDCVWSSSPLPMFHGKVAGFEDFAAADLLVASDCMDPILDVSVRDPGCYHDSVDKNTGVLAVRATPNGIAAMAEWKVRLQVGEKNEQDQTTFNDLIDGNGRGHRWGMSNAQRSDFKKFGEAWCGSHKTKRGYNKLWAGGEDPETGGAGDASVVARGRTTEGSRRIFDVCLPNVSRHVHIGTFPVTAVAGGHTFFVQQLQSPTATWPMAVHATYQFGDTSDYAFGKRQRFRDWGMWLEDAPLAPREPWVGFKDLHARGRQHVSHLERVRQRLAHGFALARALNRTAVLPTLWCYCDKFWHRLDKCAIPSATESQPLPFVCPLDHVIDPSLLHGTIPSRMRRPQRGMQASRADGPWEDGLPFRGRHWLRQLGAHPRIGYSTATLSTAPPGEASVPMEAQLTSHIFPHSWCYRPFEMTPEWSAVAAKGAPKRGTEPWCVWGFAKPAVPGVCGAVQPVKPADGGG</sequence>
<proteinExistence type="predicted"/>
<dbReference type="PANTHER" id="PTHR46936">
    <property type="entry name" value="ARABINOSYLTRANSFERASE XEG113"/>
    <property type="match status" value="1"/>
</dbReference>
<dbReference type="GO" id="GO:0005794">
    <property type="term" value="C:Golgi apparatus"/>
    <property type="evidence" value="ECO:0007669"/>
    <property type="project" value="TreeGrafter"/>
</dbReference>
<dbReference type="RefSeq" id="XP_005783979.1">
    <property type="nucleotide sequence ID" value="XM_005783922.1"/>
</dbReference>
<dbReference type="Pfam" id="PF03407">
    <property type="entry name" value="Nucleotid_trans"/>
    <property type="match status" value="1"/>
</dbReference>
<dbReference type="STRING" id="2903.R1EY93"/>
<dbReference type="HOGENOM" id="CLU_485247_0_0_1"/>
<reference evidence="3" key="1">
    <citation type="journal article" date="2013" name="Nature">
        <title>Pan genome of the phytoplankton Emiliania underpins its global distribution.</title>
        <authorList>
            <person name="Read B.A."/>
            <person name="Kegel J."/>
            <person name="Klute M.J."/>
            <person name="Kuo A."/>
            <person name="Lefebvre S.C."/>
            <person name="Maumus F."/>
            <person name="Mayer C."/>
            <person name="Miller J."/>
            <person name="Monier A."/>
            <person name="Salamov A."/>
            <person name="Young J."/>
            <person name="Aguilar M."/>
            <person name="Claverie J.M."/>
            <person name="Frickenhaus S."/>
            <person name="Gonzalez K."/>
            <person name="Herman E.K."/>
            <person name="Lin Y.C."/>
            <person name="Napier J."/>
            <person name="Ogata H."/>
            <person name="Sarno A.F."/>
            <person name="Shmutz J."/>
            <person name="Schroeder D."/>
            <person name="de Vargas C."/>
            <person name="Verret F."/>
            <person name="von Dassow P."/>
            <person name="Valentin K."/>
            <person name="Van de Peer Y."/>
            <person name="Wheeler G."/>
            <person name="Dacks J.B."/>
            <person name="Delwiche C.F."/>
            <person name="Dyhrman S.T."/>
            <person name="Glockner G."/>
            <person name="John U."/>
            <person name="Richards T."/>
            <person name="Worden A.Z."/>
            <person name="Zhang X."/>
            <person name="Grigoriev I.V."/>
            <person name="Allen A.E."/>
            <person name="Bidle K."/>
            <person name="Borodovsky M."/>
            <person name="Bowler C."/>
            <person name="Brownlee C."/>
            <person name="Cock J.M."/>
            <person name="Elias M."/>
            <person name="Gladyshev V.N."/>
            <person name="Groth M."/>
            <person name="Guda C."/>
            <person name="Hadaegh A."/>
            <person name="Iglesias-Rodriguez M.D."/>
            <person name="Jenkins J."/>
            <person name="Jones B.M."/>
            <person name="Lawson T."/>
            <person name="Leese F."/>
            <person name="Lindquist E."/>
            <person name="Lobanov A."/>
            <person name="Lomsadze A."/>
            <person name="Malik S.B."/>
            <person name="Marsh M.E."/>
            <person name="Mackinder L."/>
            <person name="Mock T."/>
            <person name="Mueller-Roeber B."/>
            <person name="Pagarete A."/>
            <person name="Parker M."/>
            <person name="Probert I."/>
            <person name="Quesneville H."/>
            <person name="Raines C."/>
            <person name="Rensing S.A."/>
            <person name="Riano-Pachon D.M."/>
            <person name="Richier S."/>
            <person name="Rokitta S."/>
            <person name="Shiraiwa Y."/>
            <person name="Soanes D.M."/>
            <person name="van der Giezen M."/>
            <person name="Wahlund T.M."/>
            <person name="Williams B."/>
            <person name="Wilson W."/>
            <person name="Wolfe G."/>
            <person name="Wurch L.L."/>
        </authorList>
    </citation>
    <scope>NUCLEOTIDE SEQUENCE</scope>
</reference>
<dbReference type="InterPro" id="IPR005069">
    <property type="entry name" value="Nucl-diP-sugar_transferase"/>
</dbReference>
<protein>
    <recommendedName>
        <fullName evidence="1">Nucleotide-diphospho-sugar transferase domain-containing protein</fullName>
    </recommendedName>
</protein>
<organism evidence="2 3">
    <name type="scientific">Emiliania huxleyi (strain CCMP1516)</name>
    <dbReference type="NCBI Taxonomy" id="280463"/>
    <lineage>
        <taxon>Eukaryota</taxon>
        <taxon>Haptista</taxon>
        <taxon>Haptophyta</taxon>
        <taxon>Prymnesiophyceae</taxon>
        <taxon>Isochrysidales</taxon>
        <taxon>Noelaerhabdaceae</taxon>
        <taxon>Emiliania</taxon>
    </lineage>
</organism>